<gene>
    <name evidence="7" type="ORF">SKAU_G00111200</name>
</gene>
<feature type="chain" id="PRO_5040514153" description="CUB domain-containing protein" evidence="5">
    <location>
        <begin position="18"/>
        <end position="215"/>
    </location>
</feature>
<dbReference type="SUPFAM" id="SSF49854">
    <property type="entry name" value="Spermadhesin, CUB domain"/>
    <property type="match status" value="1"/>
</dbReference>
<dbReference type="PANTHER" id="PTHR24255:SF10">
    <property type="entry name" value="MANNAN-BINDING LECTIN SERINE PROTEASE 2"/>
    <property type="match status" value="1"/>
</dbReference>
<dbReference type="EMBL" id="JAINUF010000003">
    <property type="protein sequence ID" value="KAJ8371092.1"/>
    <property type="molecule type" value="Genomic_DNA"/>
</dbReference>
<evidence type="ECO:0000256" key="3">
    <source>
        <dbReference type="ARBA" id="ARBA00023157"/>
    </source>
</evidence>
<dbReference type="SMART" id="SM00042">
    <property type="entry name" value="CUB"/>
    <property type="match status" value="1"/>
</dbReference>
<proteinExistence type="predicted"/>
<evidence type="ECO:0000313" key="7">
    <source>
        <dbReference type="EMBL" id="KAJ8371092.1"/>
    </source>
</evidence>
<keyword evidence="2" id="KW-0391">Immunity</keyword>
<comment type="caution">
    <text evidence="7">The sequence shown here is derived from an EMBL/GenBank/DDBJ whole genome shotgun (WGS) entry which is preliminary data.</text>
</comment>
<evidence type="ECO:0000259" key="6">
    <source>
        <dbReference type="PROSITE" id="PS01180"/>
    </source>
</evidence>
<reference evidence="7" key="1">
    <citation type="journal article" date="2023" name="Science">
        <title>Genome structures resolve the early diversification of teleost fishes.</title>
        <authorList>
            <person name="Parey E."/>
            <person name="Louis A."/>
            <person name="Montfort J."/>
            <person name="Bouchez O."/>
            <person name="Roques C."/>
            <person name="Iampietro C."/>
            <person name="Lluch J."/>
            <person name="Castinel A."/>
            <person name="Donnadieu C."/>
            <person name="Desvignes T."/>
            <person name="Floi Bucao C."/>
            <person name="Jouanno E."/>
            <person name="Wen M."/>
            <person name="Mejri S."/>
            <person name="Dirks R."/>
            <person name="Jansen H."/>
            <person name="Henkel C."/>
            <person name="Chen W.J."/>
            <person name="Zahm M."/>
            <person name="Cabau C."/>
            <person name="Klopp C."/>
            <person name="Thompson A.W."/>
            <person name="Robinson-Rechavi M."/>
            <person name="Braasch I."/>
            <person name="Lecointre G."/>
            <person name="Bobe J."/>
            <person name="Postlethwait J.H."/>
            <person name="Berthelot C."/>
            <person name="Roest Crollius H."/>
            <person name="Guiguen Y."/>
        </authorList>
    </citation>
    <scope>NUCLEOTIDE SEQUENCE</scope>
    <source>
        <strain evidence="7">WJC10195</strain>
    </source>
</reference>
<feature type="signal peptide" evidence="5">
    <location>
        <begin position="1"/>
        <end position="17"/>
    </location>
</feature>
<name>A0A9Q1G150_SYNKA</name>
<dbReference type="OrthoDB" id="9985152at2759"/>
<protein>
    <recommendedName>
        <fullName evidence="6">CUB domain-containing protein</fullName>
    </recommendedName>
</protein>
<dbReference type="Proteomes" id="UP001152622">
    <property type="component" value="Chromosome 3"/>
</dbReference>
<evidence type="ECO:0000256" key="2">
    <source>
        <dbReference type="ARBA" id="ARBA00022859"/>
    </source>
</evidence>
<evidence type="ECO:0000256" key="4">
    <source>
        <dbReference type="PROSITE-ProRule" id="PRU00059"/>
    </source>
</evidence>
<comment type="caution">
    <text evidence="4">Lacks conserved residue(s) required for the propagation of feature annotation.</text>
</comment>
<keyword evidence="1" id="KW-0399">Innate immunity</keyword>
<evidence type="ECO:0000256" key="5">
    <source>
        <dbReference type="SAM" id="SignalP"/>
    </source>
</evidence>
<dbReference type="InterPro" id="IPR000859">
    <property type="entry name" value="CUB_dom"/>
</dbReference>
<evidence type="ECO:0000256" key="1">
    <source>
        <dbReference type="ARBA" id="ARBA00022588"/>
    </source>
</evidence>
<dbReference type="GO" id="GO:0005615">
    <property type="term" value="C:extracellular space"/>
    <property type="evidence" value="ECO:0007669"/>
    <property type="project" value="TreeGrafter"/>
</dbReference>
<dbReference type="Gene3D" id="2.60.120.290">
    <property type="entry name" value="Spermadhesin, CUB domain"/>
    <property type="match status" value="1"/>
</dbReference>
<feature type="domain" description="CUB" evidence="6">
    <location>
        <begin position="10"/>
        <end position="133"/>
    </location>
</feature>
<dbReference type="AlphaFoldDB" id="A0A9Q1G150"/>
<dbReference type="Pfam" id="PF00431">
    <property type="entry name" value="CUB"/>
    <property type="match status" value="1"/>
</dbReference>
<keyword evidence="8" id="KW-1185">Reference proteome</keyword>
<dbReference type="FunFam" id="2.60.120.290:FF:000012">
    <property type="entry name" value="mannan-binding lectin serine protease 1 isoform X1"/>
    <property type="match status" value="1"/>
</dbReference>
<dbReference type="PROSITE" id="PS01180">
    <property type="entry name" value="CUB"/>
    <property type="match status" value="1"/>
</dbReference>
<dbReference type="CDD" id="cd00041">
    <property type="entry name" value="CUB"/>
    <property type="match status" value="1"/>
</dbReference>
<dbReference type="GO" id="GO:0004252">
    <property type="term" value="F:serine-type endopeptidase activity"/>
    <property type="evidence" value="ECO:0007669"/>
    <property type="project" value="TreeGrafter"/>
</dbReference>
<organism evidence="7 8">
    <name type="scientific">Synaphobranchus kaupii</name>
    <name type="common">Kaup's arrowtooth eel</name>
    <dbReference type="NCBI Taxonomy" id="118154"/>
    <lineage>
        <taxon>Eukaryota</taxon>
        <taxon>Metazoa</taxon>
        <taxon>Chordata</taxon>
        <taxon>Craniata</taxon>
        <taxon>Vertebrata</taxon>
        <taxon>Euteleostomi</taxon>
        <taxon>Actinopterygii</taxon>
        <taxon>Neopterygii</taxon>
        <taxon>Teleostei</taxon>
        <taxon>Anguilliformes</taxon>
        <taxon>Synaphobranchidae</taxon>
        <taxon>Synaphobranchus</taxon>
    </lineage>
</organism>
<accession>A0A9Q1G150</accession>
<dbReference type="PANTHER" id="PTHR24255">
    <property type="entry name" value="COMPLEMENT COMPONENT 1, S SUBCOMPONENT-RELATED"/>
    <property type="match status" value="1"/>
</dbReference>
<sequence>MISFVVVAACLLPLSLGIELTGLFGSLTSPQFPNSYPNNQNVMWNITVPKGHRVKLYFTHFSLEPSHLCEYDYIQVFSEGNETVKFCGEAEKDYEDSPGNTAFYSAGNAYRFIPRKTSMSARPEWMESQYVTITVTIMWVAITALAGLDTCFIPIKEPALYHAAARKASQFGWTSWNHLTWRPTQTSPCPYDILKVATKTKGYGPFCGEETAAED</sequence>
<dbReference type="InterPro" id="IPR035914">
    <property type="entry name" value="Sperma_CUB_dom_sf"/>
</dbReference>
<evidence type="ECO:0000313" key="8">
    <source>
        <dbReference type="Proteomes" id="UP001152622"/>
    </source>
</evidence>
<keyword evidence="5" id="KW-0732">Signal</keyword>
<dbReference type="GO" id="GO:0045087">
    <property type="term" value="P:innate immune response"/>
    <property type="evidence" value="ECO:0007669"/>
    <property type="project" value="UniProtKB-KW"/>
</dbReference>
<keyword evidence="3" id="KW-1015">Disulfide bond</keyword>